<comment type="subcellular location">
    <subcellularLocation>
        <location evidence="1">Cytoplasm</location>
    </subcellularLocation>
</comment>
<evidence type="ECO:0000259" key="7">
    <source>
        <dbReference type="Pfam" id="PF16741"/>
    </source>
</evidence>
<evidence type="ECO:0000313" key="8">
    <source>
        <dbReference type="EMBL" id="KAK2156433.1"/>
    </source>
</evidence>
<sequence>MILNRLGLNDLIEPINRNLEFQLQDPFLLYRNEKASIFGIWFYDKDECARIGQLMNSLVQVAAHSQDNRDSGRQRRASESDTMVDRTGSGSSTGSDAGGAVGGGTSTSLLHGGVNAKENVDIMEMLSKALDEYDKSKPVLGSMTKTEPKPLIDNPNASAMTLSDLIRPKAMKASSGQEASTGDLDQGAACSGATAGASGAHEPSAPSATVITLEKLFRQASLQHESNARKAVSVALPSGPPADQIPPFLQRLMSNSGATVAEIERQQRGEMPRDQMPDPVGEEAPSGGINGQAQKITPSVQRLDSKEPDSPNTALKRSLNILPPTTWEKSVAAGGVGTGKLLHESHDPLLRTFTAPALLGISAASEVPFSANITPNGVTSSGPLISTSNAGFPGEQTGPDLQPMMESFESELKHSKTVACDSNIPGVCTARLASKIDTDRLVTPQALLQTATASHASSVTTQGSSSQLTQTGNVLLSPMVFQTSRKMPISSVQLIQQTGSDVMTHFMAAGSDSHSVKSSSPLDTSLDLTGRVPQSSPASSPTPTSITPLTRSQLQQALLHLIQNDNEFVTTLHEAYVKSLNLATRGSGSDRS</sequence>
<dbReference type="Proteomes" id="UP001208570">
    <property type="component" value="Unassembled WGS sequence"/>
</dbReference>
<feature type="compositionally biased region" description="Low complexity" evidence="6">
    <location>
        <begin position="518"/>
        <end position="547"/>
    </location>
</feature>
<feature type="compositionally biased region" description="Gly residues" evidence="6">
    <location>
        <begin position="96"/>
        <end position="105"/>
    </location>
</feature>
<evidence type="ECO:0000256" key="6">
    <source>
        <dbReference type="SAM" id="MobiDB-lite"/>
    </source>
</evidence>
<keyword evidence="5" id="KW-0866">Nonsense-mediated mRNA decay</keyword>
<evidence type="ECO:0000313" key="9">
    <source>
        <dbReference type="Proteomes" id="UP001208570"/>
    </source>
</evidence>
<comment type="similarity">
    <text evidence="2">Belongs to the DCP1 family.</text>
</comment>
<dbReference type="AlphaFoldDB" id="A0AAD9JPW9"/>
<evidence type="ECO:0000256" key="3">
    <source>
        <dbReference type="ARBA" id="ARBA00022490"/>
    </source>
</evidence>
<dbReference type="PANTHER" id="PTHR16290:SF0">
    <property type="entry name" value="DECAPPING PROTEIN 1, ISOFORM A"/>
    <property type="match status" value="1"/>
</dbReference>
<dbReference type="Gene3D" id="2.30.29.30">
    <property type="entry name" value="Pleckstrin-homology domain (PH domain)/Phosphotyrosine-binding domain (PTB)"/>
    <property type="match status" value="1"/>
</dbReference>
<evidence type="ECO:0000256" key="5">
    <source>
        <dbReference type="ARBA" id="ARBA00023161"/>
    </source>
</evidence>
<dbReference type="GO" id="GO:0000184">
    <property type="term" value="P:nuclear-transcribed mRNA catabolic process, nonsense-mediated decay"/>
    <property type="evidence" value="ECO:0007669"/>
    <property type="project" value="UniProtKB-KW"/>
</dbReference>
<feature type="compositionally biased region" description="Basic and acidic residues" evidence="6">
    <location>
        <begin position="66"/>
        <end position="79"/>
    </location>
</feature>
<gene>
    <name evidence="8" type="ORF">LSH36_213g01002</name>
</gene>
<feature type="compositionally biased region" description="Basic and acidic residues" evidence="6">
    <location>
        <begin position="264"/>
        <end position="276"/>
    </location>
</feature>
<feature type="domain" description="mRNA-decapping enzyme C-terminal" evidence="7">
    <location>
        <begin position="547"/>
        <end position="581"/>
    </location>
</feature>
<evidence type="ECO:0000256" key="4">
    <source>
        <dbReference type="ARBA" id="ARBA00022664"/>
    </source>
</evidence>
<dbReference type="GO" id="GO:0000932">
    <property type="term" value="C:P-body"/>
    <property type="evidence" value="ECO:0007669"/>
    <property type="project" value="TreeGrafter"/>
</dbReference>
<feature type="compositionally biased region" description="Low complexity" evidence="6">
    <location>
        <begin position="187"/>
        <end position="200"/>
    </location>
</feature>
<proteinExistence type="inferred from homology"/>
<evidence type="ECO:0000256" key="1">
    <source>
        <dbReference type="ARBA" id="ARBA00004496"/>
    </source>
</evidence>
<dbReference type="InterPro" id="IPR011993">
    <property type="entry name" value="PH-like_dom_sf"/>
</dbReference>
<dbReference type="SUPFAM" id="SSF50729">
    <property type="entry name" value="PH domain-like"/>
    <property type="match status" value="1"/>
</dbReference>
<feature type="region of interest" description="Disordered" evidence="6">
    <location>
        <begin position="511"/>
        <end position="547"/>
    </location>
</feature>
<feature type="region of interest" description="Disordered" evidence="6">
    <location>
        <begin position="170"/>
        <end position="206"/>
    </location>
</feature>
<dbReference type="Pfam" id="PF06058">
    <property type="entry name" value="DCP1"/>
    <property type="match status" value="1"/>
</dbReference>
<feature type="region of interest" description="Disordered" evidence="6">
    <location>
        <begin position="264"/>
        <end position="321"/>
    </location>
</feature>
<keyword evidence="4" id="KW-0507">mRNA processing</keyword>
<keyword evidence="9" id="KW-1185">Reference proteome</keyword>
<accession>A0AAD9JPW9</accession>
<dbReference type="Pfam" id="PF16741">
    <property type="entry name" value="mRNA_decap_C"/>
    <property type="match status" value="1"/>
</dbReference>
<dbReference type="InterPro" id="IPR031953">
    <property type="entry name" value="mRNA_decap_C"/>
</dbReference>
<dbReference type="InterPro" id="IPR010334">
    <property type="entry name" value="Dcp1"/>
</dbReference>
<feature type="compositionally biased region" description="Polar residues" evidence="6">
    <location>
        <begin position="291"/>
        <end position="302"/>
    </location>
</feature>
<comment type="caution">
    <text evidence="8">The sequence shown here is derived from an EMBL/GenBank/DDBJ whole genome shotgun (WGS) entry which is preliminary data.</text>
</comment>
<evidence type="ECO:0000256" key="2">
    <source>
        <dbReference type="ARBA" id="ARBA00008778"/>
    </source>
</evidence>
<reference evidence="8" key="1">
    <citation type="journal article" date="2023" name="Mol. Biol. Evol.">
        <title>Third-Generation Sequencing Reveals the Adaptive Role of the Epigenome in Three Deep-Sea Polychaetes.</title>
        <authorList>
            <person name="Perez M."/>
            <person name="Aroh O."/>
            <person name="Sun Y."/>
            <person name="Lan Y."/>
            <person name="Juniper S.K."/>
            <person name="Young C.R."/>
            <person name="Angers B."/>
            <person name="Qian P.Y."/>
        </authorList>
    </citation>
    <scope>NUCLEOTIDE SEQUENCE</scope>
    <source>
        <strain evidence="8">P08H-3</strain>
    </source>
</reference>
<dbReference type="PANTHER" id="PTHR16290">
    <property type="entry name" value="TRANSCRIPTION FACTOR SMIF DECAPPING ENZYME DCP1"/>
    <property type="match status" value="1"/>
</dbReference>
<dbReference type="GO" id="GO:0006397">
    <property type="term" value="P:mRNA processing"/>
    <property type="evidence" value="ECO:0007669"/>
    <property type="project" value="UniProtKB-KW"/>
</dbReference>
<organism evidence="8 9">
    <name type="scientific">Paralvinella palmiformis</name>
    <dbReference type="NCBI Taxonomy" id="53620"/>
    <lineage>
        <taxon>Eukaryota</taxon>
        <taxon>Metazoa</taxon>
        <taxon>Spiralia</taxon>
        <taxon>Lophotrochozoa</taxon>
        <taxon>Annelida</taxon>
        <taxon>Polychaeta</taxon>
        <taxon>Sedentaria</taxon>
        <taxon>Canalipalpata</taxon>
        <taxon>Terebellida</taxon>
        <taxon>Terebelliformia</taxon>
        <taxon>Alvinellidae</taxon>
        <taxon>Paralvinella</taxon>
    </lineage>
</organism>
<protein>
    <recommendedName>
        <fullName evidence="7">mRNA-decapping enzyme C-terminal domain-containing protein</fullName>
    </recommendedName>
</protein>
<dbReference type="GO" id="GO:0000290">
    <property type="term" value="P:deadenylation-dependent decapping of nuclear-transcribed mRNA"/>
    <property type="evidence" value="ECO:0007669"/>
    <property type="project" value="InterPro"/>
</dbReference>
<dbReference type="GO" id="GO:0003729">
    <property type="term" value="F:mRNA binding"/>
    <property type="evidence" value="ECO:0007669"/>
    <property type="project" value="TreeGrafter"/>
</dbReference>
<dbReference type="GO" id="GO:0031087">
    <property type="term" value="P:deadenylation-independent decapping of nuclear-transcribed mRNA"/>
    <property type="evidence" value="ECO:0007669"/>
    <property type="project" value="TreeGrafter"/>
</dbReference>
<feature type="region of interest" description="Disordered" evidence="6">
    <location>
        <begin position="63"/>
        <end position="112"/>
    </location>
</feature>
<dbReference type="EMBL" id="JAODUP010000213">
    <property type="protein sequence ID" value="KAK2156433.1"/>
    <property type="molecule type" value="Genomic_DNA"/>
</dbReference>
<dbReference type="GO" id="GO:0008047">
    <property type="term" value="F:enzyme activator activity"/>
    <property type="evidence" value="ECO:0007669"/>
    <property type="project" value="InterPro"/>
</dbReference>
<dbReference type="Gene3D" id="6.10.140.2030">
    <property type="match status" value="1"/>
</dbReference>
<name>A0AAD9JPW9_9ANNE</name>
<keyword evidence="3" id="KW-0963">Cytoplasm</keyword>